<dbReference type="OrthoDB" id="9771666at2"/>
<dbReference type="GO" id="GO:0016787">
    <property type="term" value="F:hydrolase activity"/>
    <property type="evidence" value="ECO:0007669"/>
    <property type="project" value="UniProtKB-KW"/>
</dbReference>
<dbReference type="InterPro" id="IPR029058">
    <property type="entry name" value="AB_hydrolase_fold"/>
</dbReference>
<dbReference type="PANTHER" id="PTHR48081">
    <property type="entry name" value="AB HYDROLASE SUPERFAMILY PROTEIN C4A8.06C"/>
    <property type="match status" value="1"/>
</dbReference>
<dbReference type="EMBL" id="RKST01000022">
    <property type="protein sequence ID" value="RUM96134.1"/>
    <property type="molecule type" value="Genomic_DNA"/>
</dbReference>
<keyword evidence="1 3" id="KW-0378">Hydrolase</keyword>
<evidence type="ECO:0000256" key="1">
    <source>
        <dbReference type="ARBA" id="ARBA00022801"/>
    </source>
</evidence>
<gene>
    <name evidence="3" type="ORF">EET67_19260</name>
</gene>
<dbReference type="Proteomes" id="UP000281647">
    <property type="component" value="Unassembled WGS sequence"/>
</dbReference>
<accession>A0A432V1Q8</accession>
<dbReference type="AlphaFoldDB" id="A0A432V1Q8"/>
<dbReference type="SUPFAM" id="SSF53474">
    <property type="entry name" value="alpha/beta-Hydrolases"/>
    <property type="match status" value="1"/>
</dbReference>
<proteinExistence type="predicted"/>
<evidence type="ECO:0000259" key="2">
    <source>
        <dbReference type="Pfam" id="PF20434"/>
    </source>
</evidence>
<comment type="caution">
    <text evidence="3">The sequence shown here is derived from an EMBL/GenBank/DDBJ whole genome shotgun (WGS) entry which is preliminary data.</text>
</comment>
<dbReference type="Pfam" id="PF20434">
    <property type="entry name" value="BD-FAE"/>
    <property type="match status" value="1"/>
</dbReference>
<name>A0A432V1Q8_9HYPH</name>
<dbReference type="InterPro" id="IPR049492">
    <property type="entry name" value="BD-FAE-like_dom"/>
</dbReference>
<organism evidence="3 4">
    <name type="scientific">Borborobacter arsenicus</name>
    <dbReference type="NCBI Taxonomy" id="1851146"/>
    <lineage>
        <taxon>Bacteria</taxon>
        <taxon>Pseudomonadati</taxon>
        <taxon>Pseudomonadota</taxon>
        <taxon>Alphaproteobacteria</taxon>
        <taxon>Hyphomicrobiales</taxon>
        <taxon>Phyllobacteriaceae</taxon>
        <taxon>Borborobacter</taxon>
    </lineage>
</organism>
<reference evidence="3 4" key="1">
    <citation type="submission" date="2018-11" db="EMBL/GenBank/DDBJ databases">
        <title>Pseudaminobacter arsenicus sp. nov., an arsenic-resistant bacterium isolated from arsenic-rich aquifers.</title>
        <authorList>
            <person name="Mu Y."/>
        </authorList>
    </citation>
    <scope>NUCLEOTIDE SEQUENCE [LARGE SCALE GENOMIC DNA]</scope>
    <source>
        <strain evidence="3 4">CB3</strain>
    </source>
</reference>
<feature type="domain" description="BD-FAE-like" evidence="2">
    <location>
        <begin position="61"/>
        <end position="187"/>
    </location>
</feature>
<dbReference type="Gene3D" id="3.40.50.1820">
    <property type="entry name" value="alpha/beta hydrolase"/>
    <property type="match status" value="1"/>
</dbReference>
<evidence type="ECO:0000313" key="4">
    <source>
        <dbReference type="Proteomes" id="UP000281647"/>
    </source>
</evidence>
<dbReference type="RefSeq" id="WP_128628177.1">
    <property type="nucleotide sequence ID" value="NZ_RKST01000022.1"/>
</dbReference>
<keyword evidence="4" id="KW-1185">Reference proteome</keyword>
<protein>
    <submittedName>
        <fullName evidence="3">Alpha/beta hydrolase</fullName>
    </submittedName>
</protein>
<dbReference type="PANTHER" id="PTHR48081:SF33">
    <property type="entry name" value="KYNURENINE FORMAMIDASE"/>
    <property type="match status" value="1"/>
</dbReference>
<dbReference type="InterPro" id="IPR050300">
    <property type="entry name" value="GDXG_lipolytic_enzyme"/>
</dbReference>
<sequence>MTRTSAIDWDDAYSNAAHIPDGLSYAGRWTAQAAAFREKLLGTKRMRLDIPYGEHERNRYDLFLPESKPKGLAVFVHGGYFIATDKSTWSHLASGALAHGYAVAMPSYVLCPDASIPEITRQVAAAITTAADEIAGPIHLAGHSAGGHLVTRMSTVTTPLDMETAGRIQKTVSISGLHDLRPLRNTKMNELLRLDADTARAESVALLDPMPGTDLSCWVGEDERPEFLRQNALPENLWSSFDVHVSTVEEPTRHHYNIMDGLTDPNHGLVRTLLKL</sequence>
<evidence type="ECO:0000313" key="3">
    <source>
        <dbReference type="EMBL" id="RUM96134.1"/>
    </source>
</evidence>